<dbReference type="SMART" id="SM00355">
    <property type="entry name" value="ZnF_C2H2"/>
    <property type="match status" value="2"/>
</dbReference>
<proteinExistence type="predicted"/>
<evidence type="ECO:0000256" key="1">
    <source>
        <dbReference type="PROSITE-ProRule" id="PRU00042"/>
    </source>
</evidence>
<feature type="region of interest" description="Disordered" evidence="2">
    <location>
        <begin position="381"/>
        <end position="408"/>
    </location>
</feature>
<dbReference type="WBParaSite" id="TCONS_00011389.p1">
    <property type="protein sequence ID" value="TCONS_00011389.p1"/>
    <property type="gene ID" value="XLOC_005745"/>
</dbReference>
<keyword evidence="1" id="KW-0863">Zinc-finger</keyword>
<feature type="domain" description="C2H2-type" evidence="3">
    <location>
        <begin position="256"/>
        <end position="284"/>
    </location>
</feature>
<evidence type="ECO:0000313" key="4">
    <source>
        <dbReference type="Proteomes" id="UP000035681"/>
    </source>
</evidence>
<dbReference type="InterPro" id="IPR040436">
    <property type="entry name" value="Disconnected-like"/>
</dbReference>
<dbReference type="GO" id="GO:0006355">
    <property type="term" value="P:regulation of DNA-templated transcription"/>
    <property type="evidence" value="ECO:0007669"/>
    <property type="project" value="TreeGrafter"/>
</dbReference>
<evidence type="ECO:0000256" key="2">
    <source>
        <dbReference type="SAM" id="MobiDB-lite"/>
    </source>
</evidence>
<dbReference type="Gene3D" id="3.30.160.60">
    <property type="entry name" value="Classic Zinc Finger"/>
    <property type="match status" value="1"/>
</dbReference>
<dbReference type="PANTHER" id="PTHR15021:SF0">
    <property type="entry name" value="DISCO-RELATED, ISOFORM A-RELATED"/>
    <property type="match status" value="1"/>
</dbReference>
<evidence type="ECO:0000313" key="5">
    <source>
        <dbReference type="WBParaSite" id="TCONS_00011389.p1"/>
    </source>
</evidence>
<evidence type="ECO:0000259" key="3">
    <source>
        <dbReference type="PROSITE" id="PS50157"/>
    </source>
</evidence>
<accession>A0AAF5DEZ7</accession>
<keyword evidence="1" id="KW-0479">Metal-binding</keyword>
<reference evidence="5" key="1">
    <citation type="submission" date="2024-02" db="UniProtKB">
        <authorList>
            <consortium name="WormBaseParasite"/>
        </authorList>
    </citation>
    <scope>IDENTIFICATION</scope>
</reference>
<dbReference type="AlphaFoldDB" id="A0AAF5DEZ7"/>
<name>A0AAF5DEZ7_STRER</name>
<protein>
    <submittedName>
        <fullName evidence="5">C2H2-type domain-containing protein</fullName>
    </submittedName>
</protein>
<dbReference type="PANTHER" id="PTHR15021">
    <property type="entry name" value="DISCONNECTED-RELATED"/>
    <property type="match status" value="1"/>
</dbReference>
<organism evidence="4 5">
    <name type="scientific">Strongyloides stercoralis</name>
    <name type="common">Threadworm</name>
    <dbReference type="NCBI Taxonomy" id="6248"/>
    <lineage>
        <taxon>Eukaryota</taxon>
        <taxon>Metazoa</taxon>
        <taxon>Ecdysozoa</taxon>
        <taxon>Nematoda</taxon>
        <taxon>Chromadorea</taxon>
        <taxon>Rhabditida</taxon>
        <taxon>Tylenchina</taxon>
        <taxon>Panagrolaimomorpha</taxon>
        <taxon>Strongyloidoidea</taxon>
        <taxon>Strongyloididae</taxon>
        <taxon>Strongyloides</taxon>
    </lineage>
</organism>
<dbReference type="PROSITE" id="PS50157">
    <property type="entry name" value="ZINC_FINGER_C2H2_2"/>
    <property type="match status" value="1"/>
</dbReference>
<feature type="compositionally biased region" description="Low complexity" evidence="2">
    <location>
        <begin position="381"/>
        <end position="394"/>
    </location>
</feature>
<keyword evidence="1" id="KW-0862">Zinc</keyword>
<dbReference type="InterPro" id="IPR013087">
    <property type="entry name" value="Znf_C2H2_type"/>
</dbReference>
<dbReference type="GO" id="GO:0008270">
    <property type="term" value="F:zinc ion binding"/>
    <property type="evidence" value="ECO:0007669"/>
    <property type="project" value="UniProtKB-KW"/>
</dbReference>
<dbReference type="Proteomes" id="UP000035681">
    <property type="component" value="Unplaced"/>
</dbReference>
<dbReference type="GO" id="GO:0005634">
    <property type="term" value="C:nucleus"/>
    <property type="evidence" value="ECO:0007669"/>
    <property type="project" value="TreeGrafter"/>
</dbReference>
<sequence>MVDVPTTSDDSKYLTADEKLEAQLSDQIEPYLFASLFQSHVLPVRLKILYDTVLDKLSFKKKLALLKTFGMGGTNLFTAENLAKPDIKKIKINEPITNINIPTLQNELHTMQRFGVDFNHASTLIEQFKNSFMPSIFQNCNPNNNIHIINQTIECFKKQDNDNGSIGTSSSNKSENINHSKSIDTLPLLSPSSNSSGTIVDGNSNNIQFQISNTIMNDISKVKSSTNDEIKNNVNKINDNHINRGSSYGKSNKKRVQCLQCLKTFCDKGALKIHTSAVHLKEMHKCTVNGCAMMFSSRRSRNRHSANPNPKLHINTAIHPRSVMQIAPPRLSISKNISINDNKKFKNHKISNFSNTMDTSTNVSLLNVQSTDLFLQTHLKNNNINNSNNNNNTKNQDKIMTPEASPKENKPDLIYHQSLSNTYNNGGIFGNINNIFLPSTNFLNFKHSMESSLHHPGGGLLSHQSITPLSTIIPQSSTTTSSPTPSTTTTNNIFTNFQKAEELRKVLAGNNQIIDGTGSNKIINIEGRENLVDLMRRLQYTSLQCDS</sequence>
<dbReference type="PROSITE" id="PS00028">
    <property type="entry name" value="ZINC_FINGER_C2H2_1"/>
    <property type="match status" value="1"/>
</dbReference>
<keyword evidence="4" id="KW-1185">Reference proteome</keyword>